<feature type="compositionally biased region" description="Polar residues" evidence="1">
    <location>
        <begin position="309"/>
        <end position="323"/>
    </location>
</feature>
<dbReference type="EMBL" id="EF085837">
    <property type="protein sequence ID" value="ABK25133.1"/>
    <property type="molecule type" value="mRNA"/>
</dbReference>
<feature type="compositionally biased region" description="Basic and acidic residues" evidence="1">
    <location>
        <begin position="262"/>
        <end position="287"/>
    </location>
</feature>
<organism evidence="2">
    <name type="scientific">Picea sitchensis</name>
    <name type="common">Sitka spruce</name>
    <name type="synonym">Pinus sitchensis</name>
    <dbReference type="NCBI Taxonomy" id="3332"/>
    <lineage>
        <taxon>Eukaryota</taxon>
        <taxon>Viridiplantae</taxon>
        <taxon>Streptophyta</taxon>
        <taxon>Embryophyta</taxon>
        <taxon>Tracheophyta</taxon>
        <taxon>Spermatophyta</taxon>
        <taxon>Pinopsida</taxon>
        <taxon>Pinidae</taxon>
        <taxon>Conifers I</taxon>
        <taxon>Pinales</taxon>
        <taxon>Pinaceae</taxon>
        <taxon>Picea</taxon>
    </lineage>
</organism>
<dbReference type="GO" id="GO:0019210">
    <property type="term" value="F:kinase inhibitor activity"/>
    <property type="evidence" value="ECO:0007669"/>
    <property type="project" value="InterPro"/>
</dbReference>
<dbReference type="GO" id="GO:0005886">
    <property type="term" value="C:plasma membrane"/>
    <property type="evidence" value="ECO:0007669"/>
    <property type="project" value="InterPro"/>
</dbReference>
<dbReference type="PANTHER" id="PTHR33312">
    <property type="entry name" value="MEMBRANE-ASSOCIATED KINASE REGULATOR 4-RELATED"/>
    <property type="match status" value="1"/>
</dbReference>
<feature type="compositionally biased region" description="Polar residues" evidence="1">
    <location>
        <begin position="191"/>
        <end position="214"/>
    </location>
</feature>
<sequence length="374" mass="41046">MEEDRVQDCGNGGKRDSVDEDINRDPYFDMDLGFPEEFEFRISVSRAPGVSNTIDLISPADELFYKGQLLPLHLPPRIQMVQNLGSVTGSESGAASDSVNSESFWSKDSTNSDSSCSTSNSSSSRDSSGSSQDSECCNSRHLINEKEKTQFPSWRKSAARLKGSLLNLKKSSKVGMDEKQINAGPQKCKTSDQPPSVSVLSRNSSRGTESNRVQKTYHSLSFSDRFSSMDKDREKAAGNYNRSTKEVFQKYFKMIKPFSEKRSQKHELRMDECKESTVKSAASEKPRPSQSSGRLFFSGNLKMGRRSSGGVSCPSSMRSSPNHSGVLVGMKAVSSSGSTMEELQNAIQGAIAHCKKSNAITTETQNSKDSSDFS</sequence>
<dbReference type="PANTHER" id="PTHR33312:SF21">
    <property type="entry name" value="MEMBRANE-ASSOCIATED KINASE REGULATOR 3-RELATED"/>
    <property type="match status" value="1"/>
</dbReference>
<evidence type="ECO:0008006" key="3">
    <source>
        <dbReference type="Google" id="ProtNLM"/>
    </source>
</evidence>
<evidence type="ECO:0000256" key="1">
    <source>
        <dbReference type="SAM" id="MobiDB-lite"/>
    </source>
</evidence>
<feature type="region of interest" description="Disordered" evidence="1">
    <location>
        <begin position="170"/>
        <end position="214"/>
    </location>
</feature>
<reference evidence="2" key="1">
    <citation type="journal article" date="2008" name="BMC Genomics">
        <title>A conifer genomics resource of 200,000 spruce (Picea spp.) ESTs and 6,464 high-quality, sequence-finished full-length cDNAs for Sitka spruce (Picea sitchensis).</title>
        <authorList>
            <person name="Ralph S.G."/>
            <person name="Chun H.J."/>
            <person name="Kolosova N."/>
            <person name="Cooper D."/>
            <person name="Oddy C."/>
            <person name="Ritland C.E."/>
            <person name="Kirkpatrick R."/>
            <person name="Moore R."/>
            <person name="Barber S."/>
            <person name="Holt R.A."/>
            <person name="Jones S.J."/>
            <person name="Marra M.A."/>
            <person name="Douglas C.J."/>
            <person name="Ritland K."/>
            <person name="Bohlmann J."/>
        </authorList>
    </citation>
    <scope>NUCLEOTIDE SEQUENCE</scope>
    <source>
        <tissue evidence="2">Bark</tissue>
    </source>
</reference>
<protein>
    <recommendedName>
        <fullName evidence="3">Membrane-associated kinase regulator 1</fullName>
    </recommendedName>
</protein>
<name>A9NWX2_PICSI</name>
<feature type="compositionally biased region" description="Low complexity" evidence="1">
    <location>
        <begin position="103"/>
        <end position="137"/>
    </location>
</feature>
<feature type="region of interest" description="Disordered" evidence="1">
    <location>
        <begin position="87"/>
        <end position="137"/>
    </location>
</feature>
<accession>A9NWX2</accession>
<feature type="compositionally biased region" description="Polar residues" evidence="1">
    <location>
        <begin position="87"/>
        <end position="102"/>
    </location>
</feature>
<feature type="region of interest" description="Disordered" evidence="1">
    <location>
        <begin position="1"/>
        <end position="25"/>
    </location>
</feature>
<evidence type="ECO:0000313" key="2">
    <source>
        <dbReference type="EMBL" id="ABK25133.1"/>
    </source>
</evidence>
<proteinExistence type="evidence at transcript level"/>
<dbReference type="InterPro" id="IPR039620">
    <property type="entry name" value="BKI1/MAKR1/3/4"/>
</dbReference>
<feature type="region of interest" description="Disordered" evidence="1">
    <location>
        <begin position="262"/>
        <end position="325"/>
    </location>
</feature>
<dbReference type="AlphaFoldDB" id="A9NWX2"/>